<evidence type="ECO:0000256" key="4">
    <source>
        <dbReference type="ARBA" id="ARBA00022655"/>
    </source>
</evidence>
<keyword evidence="8" id="KW-0963">Cytoplasm</keyword>
<comment type="pathway">
    <text evidence="1 8">Cofactor biosynthesis; (R)-pantothenate biosynthesis; (R)-pantothenate from (R)-pantoate and beta-alanine: step 1/1.</text>
</comment>
<feature type="binding site" evidence="8">
    <location>
        <position position="61"/>
    </location>
    <ligand>
        <name>beta-alanine</name>
        <dbReference type="ChEBI" id="CHEBI:57966"/>
    </ligand>
</feature>
<dbReference type="CDD" id="cd00560">
    <property type="entry name" value="PanC"/>
    <property type="match status" value="1"/>
</dbReference>
<keyword evidence="6 8" id="KW-0067">ATP-binding</keyword>
<dbReference type="EC" id="6.3.2.1" evidence="8"/>
<dbReference type="EMBL" id="JEMA01001051">
    <property type="protein sequence ID" value="KYF62951.1"/>
    <property type="molecule type" value="Genomic_DNA"/>
</dbReference>
<dbReference type="GO" id="GO:0015940">
    <property type="term" value="P:pantothenate biosynthetic process"/>
    <property type="evidence" value="ECO:0007669"/>
    <property type="project" value="UniProtKB-UniRule"/>
</dbReference>
<name>A0A150Q4N3_SORCE</name>
<evidence type="ECO:0000313" key="10">
    <source>
        <dbReference type="Proteomes" id="UP000075260"/>
    </source>
</evidence>
<keyword evidence="5 8" id="KW-0547">Nucleotide-binding</keyword>
<comment type="caution">
    <text evidence="9">The sequence shown here is derived from an EMBL/GenBank/DDBJ whole genome shotgun (WGS) entry which is preliminary data.</text>
</comment>
<dbReference type="GO" id="GO:0005524">
    <property type="term" value="F:ATP binding"/>
    <property type="evidence" value="ECO:0007669"/>
    <property type="project" value="UniProtKB-KW"/>
</dbReference>
<evidence type="ECO:0000313" key="9">
    <source>
        <dbReference type="EMBL" id="KYF62951.1"/>
    </source>
</evidence>
<feature type="binding site" evidence="8">
    <location>
        <begin position="147"/>
        <end position="150"/>
    </location>
    <ligand>
        <name>ATP</name>
        <dbReference type="ChEBI" id="CHEBI:30616"/>
    </ligand>
</feature>
<comment type="similarity">
    <text evidence="2 8">Belongs to the pantothenate synthetase family.</text>
</comment>
<dbReference type="AlphaFoldDB" id="A0A150Q4N3"/>
<feature type="binding site" evidence="8">
    <location>
        <begin position="30"/>
        <end position="37"/>
    </location>
    <ligand>
        <name>ATP</name>
        <dbReference type="ChEBI" id="CHEBI:30616"/>
    </ligand>
</feature>
<dbReference type="InterPro" id="IPR014729">
    <property type="entry name" value="Rossmann-like_a/b/a_fold"/>
</dbReference>
<evidence type="ECO:0000256" key="5">
    <source>
        <dbReference type="ARBA" id="ARBA00022741"/>
    </source>
</evidence>
<dbReference type="Gene3D" id="3.30.1300.10">
    <property type="entry name" value="Pantoate-beta-alanine ligase, C-terminal domain"/>
    <property type="match status" value="1"/>
</dbReference>
<evidence type="ECO:0000256" key="8">
    <source>
        <dbReference type="HAMAP-Rule" id="MF_00158"/>
    </source>
</evidence>
<feature type="binding site" evidence="8">
    <location>
        <position position="61"/>
    </location>
    <ligand>
        <name>(R)-pantoate</name>
        <dbReference type="ChEBI" id="CHEBI:15980"/>
    </ligand>
</feature>
<organism evidence="9 10">
    <name type="scientific">Sorangium cellulosum</name>
    <name type="common">Polyangium cellulosum</name>
    <dbReference type="NCBI Taxonomy" id="56"/>
    <lineage>
        <taxon>Bacteria</taxon>
        <taxon>Pseudomonadati</taxon>
        <taxon>Myxococcota</taxon>
        <taxon>Polyangia</taxon>
        <taxon>Polyangiales</taxon>
        <taxon>Polyangiaceae</taxon>
        <taxon>Sorangium</taxon>
    </lineage>
</organism>
<feature type="active site" description="Proton donor" evidence="8">
    <location>
        <position position="37"/>
    </location>
</feature>
<dbReference type="PANTHER" id="PTHR21299">
    <property type="entry name" value="CYTIDYLATE KINASE/PANTOATE-BETA-ALANINE LIGASE"/>
    <property type="match status" value="1"/>
</dbReference>
<proteinExistence type="inferred from homology"/>
<feature type="binding site" evidence="8">
    <location>
        <position position="153"/>
    </location>
    <ligand>
        <name>(R)-pantoate</name>
        <dbReference type="ChEBI" id="CHEBI:15980"/>
    </ligand>
</feature>
<dbReference type="HAMAP" id="MF_00158">
    <property type="entry name" value="PanC"/>
    <property type="match status" value="1"/>
</dbReference>
<feature type="binding site" evidence="8">
    <location>
        <position position="176"/>
    </location>
    <ligand>
        <name>ATP</name>
        <dbReference type="ChEBI" id="CHEBI:30616"/>
    </ligand>
</feature>
<comment type="miscellaneous">
    <text evidence="8">The reaction proceeds by a bi uni uni bi ping pong mechanism.</text>
</comment>
<reference evidence="9 10" key="1">
    <citation type="submission" date="2014-02" db="EMBL/GenBank/DDBJ databases">
        <title>The small core and large imbalanced accessory genome model reveals a collaborative survival strategy of Sorangium cellulosum strains in nature.</title>
        <authorList>
            <person name="Han K."/>
            <person name="Peng R."/>
            <person name="Blom J."/>
            <person name="Li Y.-Z."/>
        </authorList>
    </citation>
    <scope>NUCLEOTIDE SEQUENCE [LARGE SCALE GENOMIC DNA]</scope>
    <source>
        <strain evidence="9 10">So0008-312</strain>
    </source>
</reference>
<dbReference type="Proteomes" id="UP000075260">
    <property type="component" value="Unassembled WGS sequence"/>
</dbReference>
<dbReference type="SUPFAM" id="SSF52374">
    <property type="entry name" value="Nucleotidylyl transferase"/>
    <property type="match status" value="1"/>
</dbReference>
<dbReference type="GO" id="GO:0005829">
    <property type="term" value="C:cytosol"/>
    <property type="evidence" value="ECO:0007669"/>
    <property type="project" value="TreeGrafter"/>
</dbReference>
<evidence type="ECO:0000256" key="3">
    <source>
        <dbReference type="ARBA" id="ARBA00022598"/>
    </source>
</evidence>
<evidence type="ECO:0000256" key="6">
    <source>
        <dbReference type="ARBA" id="ARBA00022840"/>
    </source>
</evidence>
<dbReference type="OrthoDB" id="9773087at2"/>
<comment type="function">
    <text evidence="8">Catalyzes the condensation of pantoate with beta-alanine in an ATP-dependent reaction via a pantoyl-adenylate intermediate.</text>
</comment>
<keyword evidence="3 8" id="KW-0436">Ligase</keyword>
<feature type="binding site" evidence="8">
    <location>
        <begin position="184"/>
        <end position="187"/>
    </location>
    <ligand>
        <name>ATP</name>
        <dbReference type="ChEBI" id="CHEBI:30616"/>
    </ligand>
</feature>
<dbReference type="InterPro" id="IPR042176">
    <property type="entry name" value="Pantoate_ligase_C"/>
</dbReference>
<evidence type="ECO:0000256" key="1">
    <source>
        <dbReference type="ARBA" id="ARBA00004990"/>
    </source>
</evidence>
<dbReference type="UniPathway" id="UPA00028">
    <property type="reaction ID" value="UER00005"/>
</dbReference>
<dbReference type="Pfam" id="PF02569">
    <property type="entry name" value="Pantoate_ligase"/>
    <property type="match status" value="1"/>
</dbReference>
<dbReference type="PANTHER" id="PTHR21299:SF1">
    <property type="entry name" value="PANTOATE--BETA-ALANINE LIGASE"/>
    <property type="match status" value="1"/>
</dbReference>
<accession>A0A150Q4N3</accession>
<protein>
    <recommendedName>
        <fullName evidence="8">Pantothenate synthetase</fullName>
        <shortName evidence="8">PS</shortName>
        <ecNumber evidence="8">6.3.2.1</ecNumber>
    </recommendedName>
    <alternativeName>
        <fullName evidence="8">Pantoate--beta-alanine ligase</fullName>
    </alternativeName>
    <alternativeName>
        <fullName evidence="8">Pantoate-activating enzyme</fullName>
    </alternativeName>
</protein>
<evidence type="ECO:0000256" key="7">
    <source>
        <dbReference type="ARBA" id="ARBA00048258"/>
    </source>
</evidence>
<keyword evidence="4 8" id="KW-0566">Pantothenate biosynthesis</keyword>
<dbReference type="InterPro" id="IPR003721">
    <property type="entry name" value="Pantoate_ligase"/>
</dbReference>
<evidence type="ECO:0000256" key="2">
    <source>
        <dbReference type="ARBA" id="ARBA00009256"/>
    </source>
</evidence>
<dbReference type="RefSeq" id="WP_061612396.1">
    <property type="nucleotide sequence ID" value="NZ_JEMA01001051.1"/>
</dbReference>
<comment type="subunit">
    <text evidence="8">Homodimer.</text>
</comment>
<gene>
    <name evidence="8" type="primary">panC</name>
    <name evidence="9" type="ORF">BE15_04265</name>
</gene>
<dbReference type="GO" id="GO:0004592">
    <property type="term" value="F:pantoate-beta-alanine ligase activity"/>
    <property type="evidence" value="ECO:0007669"/>
    <property type="project" value="UniProtKB-UniRule"/>
</dbReference>
<dbReference type="Gene3D" id="3.40.50.620">
    <property type="entry name" value="HUPs"/>
    <property type="match status" value="1"/>
</dbReference>
<comment type="catalytic activity">
    <reaction evidence="7 8">
        <text>(R)-pantoate + beta-alanine + ATP = (R)-pantothenate + AMP + diphosphate + H(+)</text>
        <dbReference type="Rhea" id="RHEA:10912"/>
        <dbReference type="ChEBI" id="CHEBI:15378"/>
        <dbReference type="ChEBI" id="CHEBI:15980"/>
        <dbReference type="ChEBI" id="CHEBI:29032"/>
        <dbReference type="ChEBI" id="CHEBI:30616"/>
        <dbReference type="ChEBI" id="CHEBI:33019"/>
        <dbReference type="ChEBI" id="CHEBI:57966"/>
        <dbReference type="ChEBI" id="CHEBI:456215"/>
        <dbReference type="EC" id="6.3.2.1"/>
    </reaction>
</comment>
<sequence length="297" mass="31363">MEFWRQPDELRLACERARAAGRRVGLVPTMGALHAGHLALITEARRRAGFVAVTLFVNPTQFGAGEDLARYPRTLERDLAACAEAGASGVFAPEVAAMYPPGEETRVRVGATAAPLCGVHRPGHFEGVATVVTKLFALAGPSVAVFGRKDYQQLQVIRRLATDLFLPVEVVGATTVREPDGLAMSSRNAYLSPEQRSAARAIPLALTDACRAFARGERRPAALLEPARARLAAVATSIDYVDLADPESLAIWSHEATVGDRALLAVAVRLGSARLIDNAVLGEDAPPIAGAGEEAGG</sequence>
<dbReference type="NCBIfam" id="TIGR00018">
    <property type="entry name" value="panC"/>
    <property type="match status" value="1"/>
</dbReference>
<comment type="subcellular location">
    <subcellularLocation>
        <location evidence="8">Cytoplasm</location>
    </subcellularLocation>
</comment>